<evidence type="ECO:0000256" key="3">
    <source>
        <dbReference type="ARBA" id="ARBA00023274"/>
    </source>
</evidence>
<name>A0A1F5Z5P7_9BACT</name>
<dbReference type="GO" id="GO:1990904">
    <property type="term" value="C:ribonucleoprotein complex"/>
    <property type="evidence" value="ECO:0007669"/>
    <property type="project" value="UniProtKB-KW"/>
</dbReference>
<dbReference type="PANTHER" id="PTHR11560">
    <property type="entry name" value="39S RIBOSOMAL PROTEIN L10, MITOCHONDRIAL"/>
    <property type="match status" value="1"/>
</dbReference>
<dbReference type="NCBIfam" id="NF000955">
    <property type="entry name" value="PRK00099.1-1"/>
    <property type="match status" value="1"/>
</dbReference>
<evidence type="ECO:0000313" key="6">
    <source>
        <dbReference type="EMBL" id="OGG07760.1"/>
    </source>
</evidence>
<evidence type="ECO:0000256" key="4">
    <source>
        <dbReference type="ARBA" id="ARBA00035202"/>
    </source>
</evidence>
<dbReference type="EMBL" id="MFJG01000002">
    <property type="protein sequence ID" value="OGG07760.1"/>
    <property type="molecule type" value="Genomic_DNA"/>
</dbReference>
<comment type="caution">
    <text evidence="6">The sequence shown here is derived from an EMBL/GenBank/DDBJ whole genome shotgun (WGS) entry which is preliminary data.</text>
</comment>
<accession>A0A1F5Z5P7</accession>
<dbReference type="Proteomes" id="UP000178681">
    <property type="component" value="Unassembled WGS sequence"/>
</dbReference>
<sequence length="160" mass="17833">MNQKKTQTVTELQDKIGKTKSVVLADYRGLTHKQAEELHKAVKKVAGEFTVVKNTLLKVAAKQAGNEQLANNPVNGPIGALFAYEDEFAPLKELFKYAKTVGYPNVKLSYINNTQYDAEKTMAIAKLPDLKTLRGQFVFTLNANLTKLAYVLSQIKKENN</sequence>
<organism evidence="6 7">
    <name type="scientific">Candidatus Gottesmanbacteria bacterium RIFCSPHIGHO2_01_FULL_42_12</name>
    <dbReference type="NCBI Taxonomy" id="1798377"/>
    <lineage>
        <taxon>Bacteria</taxon>
        <taxon>Candidatus Gottesmaniibacteriota</taxon>
    </lineage>
</organism>
<evidence type="ECO:0000256" key="5">
    <source>
        <dbReference type="ARBA" id="ARBA00035502"/>
    </source>
</evidence>
<dbReference type="InterPro" id="IPR001790">
    <property type="entry name" value="Ribosomal_uL10"/>
</dbReference>
<reference evidence="6 7" key="1">
    <citation type="journal article" date="2016" name="Nat. Commun.">
        <title>Thousands of microbial genomes shed light on interconnected biogeochemical processes in an aquifer system.</title>
        <authorList>
            <person name="Anantharaman K."/>
            <person name="Brown C.T."/>
            <person name="Hug L.A."/>
            <person name="Sharon I."/>
            <person name="Castelle C.J."/>
            <person name="Probst A.J."/>
            <person name="Thomas B.C."/>
            <person name="Singh A."/>
            <person name="Wilkins M.J."/>
            <person name="Karaoz U."/>
            <person name="Brodie E.L."/>
            <person name="Williams K.H."/>
            <person name="Hubbard S.S."/>
            <person name="Banfield J.F."/>
        </authorList>
    </citation>
    <scope>NUCLEOTIDE SEQUENCE [LARGE SCALE GENOMIC DNA]</scope>
</reference>
<dbReference type="CDD" id="cd05797">
    <property type="entry name" value="Ribosomal_L10"/>
    <property type="match status" value="1"/>
</dbReference>
<evidence type="ECO:0000256" key="1">
    <source>
        <dbReference type="ARBA" id="ARBA00008889"/>
    </source>
</evidence>
<evidence type="ECO:0000313" key="7">
    <source>
        <dbReference type="Proteomes" id="UP000178681"/>
    </source>
</evidence>
<dbReference type="Pfam" id="PF00466">
    <property type="entry name" value="Ribosomal_L10"/>
    <property type="match status" value="1"/>
</dbReference>
<keyword evidence="2 6" id="KW-0689">Ribosomal protein</keyword>
<keyword evidence="3" id="KW-0687">Ribonucleoprotein</keyword>
<dbReference type="GO" id="GO:0005840">
    <property type="term" value="C:ribosome"/>
    <property type="evidence" value="ECO:0007669"/>
    <property type="project" value="UniProtKB-KW"/>
</dbReference>
<dbReference type="InterPro" id="IPR047865">
    <property type="entry name" value="Ribosomal_uL10_bac_type"/>
</dbReference>
<evidence type="ECO:0000256" key="2">
    <source>
        <dbReference type="ARBA" id="ARBA00022980"/>
    </source>
</evidence>
<dbReference type="Gene3D" id="3.30.70.1730">
    <property type="match status" value="1"/>
</dbReference>
<dbReference type="AlphaFoldDB" id="A0A1F5Z5P7"/>
<dbReference type="InterPro" id="IPR043141">
    <property type="entry name" value="Ribosomal_uL10-like_sf"/>
</dbReference>
<gene>
    <name evidence="6" type="ORF">A2872_02240</name>
</gene>
<dbReference type="STRING" id="1798377.A2872_02240"/>
<protein>
    <recommendedName>
        <fullName evidence="4">Large ribosomal subunit protein uL10</fullName>
    </recommendedName>
    <alternativeName>
        <fullName evidence="5">50S ribosomal protein L10</fullName>
    </alternativeName>
</protein>
<proteinExistence type="inferred from homology"/>
<dbReference type="SUPFAM" id="SSF160369">
    <property type="entry name" value="Ribosomal protein L10-like"/>
    <property type="match status" value="1"/>
</dbReference>
<comment type="similarity">
    <text evidence="1">Belongs to the universal ribosomal protein uL10 family.</text>
</comment>